<evidence type="ECO:0000313" key="4">
    <source>
        <dbReference type="EMBL" id="VDI77952.1"/>
    </source>
</evidence>
<feature type="signal peptide" evidence="3">
    <location>
        <begin position="1"/>
        <end position="21"/>
    </location>
</feature>
<feature type="transmembrane region" description="Helical" evidence="2">
    <location>
        <begin position="60"/>
        <end position="79"/>
    </location>
</feature>
<keyword evidence="3" id="KW-0732">Signal</keyword>
<evidence type="ECO:0000256" key="1">
    <source>
        <dbReference type="SAM" id="MobiDB-lite"/>
    </source>
</evidence>
<name>A0A8B6HF16_MYTGA</name>
<dbReference type="Proteomes" id="UP000596742">
    <property type="component" value="Unassembled WGS sequence"/>
</dbReference>
<protein>
    <submittedName>
        <fullName evidence="4">Uncharacterized protein</fullName>
    </submittedName>
</protein>
<feature type="compositionally biased region" description="Polar residues" evidence="1">
    <location>
        <begin position="138"/>
        <end position="158"/>
    </location>
</feature>
<reference evidence="4" key="1">
    <citation type="submission" date="2018-11" db="EMBL/GenBank/DDBJ databases">
        <authorList>
            <person name="Alioto T."/>
            <person name="Alioto T."/>
        </authorList>
    </citation>
    <scope>NUCLEOTIDE SEQUENCE</scope>
</reference>
<evidence type="ECO:0000256" key="3">
    <source>
        <dbReference type="SAM" id="SignalP"/>
    </source>
</evidence>
<proteinExistence type="predicted"/>
<feature type="region of interest" description="Disordered" evidence="1">
    <location>
        <begin position="138"/>
        <end position="166"/>
    </location>
</feature>
<evidence type="ECO:0000313" key="5">
    <source>
        <dbReference type="Proteomes" id="UP000596742"/>
    </source>
</evidence>
<dbReference type="AlphaFoldDB" id="A0A8B6HF16"/>
<keyword evidence="2" id="KW-0812">Transmembrane</keyword>
<organism evidence="4 5">
    <name type="scientific">Mytilus galloprovincialis</name>
    <name type="common">Mediterranean mussel</name>
    <dbReference type="NCBI Taxonomy" id="29158"/>
    <lineage>
        <taxon>Eukaryota</taxon>
        <taxon>Metazoa</taxon>
        <taxon>Spiralia</taxon>
        <taxon>Lophotrochozoa</taxon>
        <taxon>Mollusca</taxon>
        <taxon>Bivalvia</taxon>
        <taxon>Autobranchia</taxon>
        <taxon>Pteriomorphia</taxon>
        <taxon>Mytilida</taxon>
        <taxon>Mytiloidea</taxon>
        <taxon>Mytilidae</taxon>
        <taxon>Mytilinae</taxon>
        <taxon>Mytilus</taxon>
    </lineage>
</organism>
<evidence type="ECO:0000256" key="2">
    <source>
        <dbReference type="SAM" id="Phobius"/>
    </source>
</evidence>
<keyword evidence="2" id="KW-0472">Membrane</keyword>
<comment type="caution">
    <text evidence="4">The sequence shown here is derived from an EMBL/GenBank/DDBJ whole genome shotgun (WGS) entry which is preliminary data.</text>
</comment>
<accession>A0A8B6HF16</accession>
<dbReference type="OrthoDB" id="10589237at2759"/>
<gene>
    <name evidence="4" type="ORF">MGAL_10B057885</name>
</gene>
<dbReference type="EMBL" id="UYJE01009910">
    <property type="protein sequence ID" value="VDI77952.1"/>
    <property type="molecule type" value="Genomic_DNA"/>
</dbReference>
<keyword evidence="5" id="KW-1185">Reference proteome</keyword>
<sequence>MVAYLMSCFIVLSCILVGTDSLNMVPIPYAYPVQVPDVPQEPATIVIRNSGSRPASGSSGLLGILPLLVLAAFFIPMMMPAMMPIMMTMTQTVNNNQGTMTAAASPGTAVGSSAATMDMIMMGRMMIMSMMRTANTNVPHIQVDSGTRGTDGSVSSEGRGSEDVFF</sequence>
<keyword evidence="2" id="KW-1133">Transmembrane helix</keyword>
<feature type="chain" id="PRO_5032588949" evidence="3">
    <location>
        <begin position="22"/>
        <end position="166"/>
    </location>
</feature>